<dbReference type="GO" id="GO:0004252">
    <property type="term" value="F:serine-type endopeptidase activity"/>
    <property type="evidence" value="ECO:0007669"/>
    <property type="project" value="InterPro"/>
</dbReference>
<dbReference type="InterPro" id="IPR033116">
    <property type="entry name" value="TRYPSIN_SER"/>
</dbReference>
<keyword evidence="8" id="KW-0677">Repeat</keyword>
<dbReference type="Pfam" id="PF16699">
    <property type="entry name" value="CSTF1_dimer"/>
    <property type="match status" value="1"/>
</dbReference>
<keyword evidence="10" id="KW-0325">Glycoprotein</keyword>
<dbReference type="InterPro" id="IPR043504">
    <property type="entry name" value="Peptidase_S1_PA_chymotrypsin"/>
</dbReference>
<dbReference type="FunFam" id="2.40.10.10:FF:000054">
    <property type="entry name" value="Complement C1r subcomponent"/>
    <property type="match status" value="1"/>
</dbReference>
<organism evidence="18 19">
    <name type="scientific">Papilio machaon</name>
    <name type="common">Old World swallowtail butterfly</name>
    <dbReference type="NCBI Taxonomy" id="76193"/>
    <lineage>
        <taxon>Eukaryota</taxon>
        <taxon>Metazoa</taxon>
        <taxon>Ecdysozoa</taxon>
        <taxon>Arthropoda</taxon>
        <taxon>Hexapoda</taxon>
        <taxon>Insecta</taxon>
        <taxon>Pterygota</taxon>
        <taxon>Neoptera</taxon>
        <taxon>Endopterygota</taxon>
        <taxon>Lepidoptera</taxon>
        <taxon>Glossata</taxon>
        <taxon>Ditrysia</taxon>
        <taxon>Papilionoidea</taxon>
        <taxon>Papilionidae</taxon>
        <taxon>Papilioninae</taxon>
        <taxon>Papilio</taxon>
    </lineage>
</organism>
<evidence type="ECO:0000313" key="19">
    <source>
        <dbReference type="Proteomes" id="UP000053240"/>
    </source>
</evidence>
<keyword evidence="15" id="KW-1205">Fibrinolytic toxin</keyword>
<evidence type="ECO:0000256" key="4">
    <source>
        <dbReference type="ARBA" id="ARBA00022574"/>
    </source>
</evidence>
<dbReference type="InParanoid" id="A0A0N1PHC2"/>
<dbReference type="GO" id="GO:0031124">
    <property type="term" value="P:mRNA 3'-end processing"/>
    <property type="evidence" value="ECO:0007669"/>
    <property type="project" value="InterPro"/>
</dbReference>
<evidence type="ECO:0000256" key="11">
    <source>
        <dbReference type="ARBA" id="ARBA00023240"/>
    </source>
</evidence>
<dbReference type="AlphaFoldDB" id="A0A0N1PHC2"/>
<dbReference type="Pfam" id="PF00400">
    <property type="entry name" value="WD40"/>
    <property type="match status" value="4"/>
</dbReference>
<keyword evidence="7" id="KW-0732">Signal</keyword>
<dbReference type="InterPro" id="IPR001314">
    <property type="entry name" value="Peptidase_S1A"/>
</dbReference>
<proteinExistence type="predicted"/>
<dbReference type="Gene3D" id="2.130.10.10">
    <property type="entry name" value="YVTN repeat-like/Quinoprotein amine dehydrogenase"/>
    <property type="match status" value="1"/>
</dbReference>
<evidence type="ECO:0000256" key="2">
    <source>
        <dbReference type="ARBA" id="ARBA00004239"/>
    </source>
</evidence>
<dbReference type="InterPro" id="IPR019775">
    <property type="entry name" value="WD40_repeat_CS"/>
</dbReference>
<gene>
    <name evidence="18" type="ORF">RR48_01390</name>
</gene>
<dbReference type="Gene3D" id="1.20.960.50">
    <property type="entry name" value="Cleavage stimulation factor subunit 1, dimerisation domain"/>
    <property type="match status" value="1"/>
</dbReference>
<evidence type="ECO:0000256" key="15">
    <source>
        <dbReference type="ARBA" id="ARBA00084094"/>
    </source>
</evidence>
<dbReference type="GO" id="GO:0005576">
    <property type="term" value="C:extracellular region"/>
    <property type="evidence" value="ECO:0007669"/>
    <property type="project" value="UniProtKB-SubCell"/>
</dbReference>
<evidence type="ECO:0000256" key="6">
    <source>
        <dbReference type="ARBA" id="ARBA00022664"/>
    </source>
</evidence>
<dbReference type="PRINTS" id="PR00320">
    <property type="entry name" value="GPROTEINBRPT"/>
</dbReference>
<evidence type="ECO:0000256" key="16">
    <source>
        <dbReference type="PROSITE-ProRule" id="PRU00221"/>
    </source>
</evidence>
<feature type="domain" description="Peptidase S1" evidence="17">
    <location>
        <begin position="537"/>
        <end position="785"/>
    </location>
</feature>
<keyword evidence="11" id="KW-1199">Hemostasis impairing toxin</keyword>
<dbReference type="InterPro" id="IPR020472">
    <property type="entry name" value="WD40_PAC1"/>
</dbReference>
<dbReference type="InterPro" id="IPR036322">
    <property type="entry name" value="WD40_repeat_dom_sf"/>
</dbReference>
<dbReference type="PROSITE" id="PS00678">
    <property type="entry name" value="WD_REPEATS_1"/>
    <property type="match status" value="1"/>
</dbReference>
<feature type="repeat" description="WD" evidence="16">
    <location>
        <begin position="283"/>
        <end position="324"/>
    </location>
</feature>
<accession>A0A0N1PHC2</accession>
<evidence type="ECO:0000256" key="14">
    <source>
        <dbReference type="ARBA" id="ARBA00055534"/>
    </source>
</evidence>
<dbReference type="FunFam" id="2.40.10.10:FF:000068">
    <property type="entry name" value="transmembrane protease serine 2"/>
    <property type="match status" value="1"/>
</dbReference>
<evidence type="ECO:0000256" key="3">
    <source>
        <dbReference type="ARBA" id="ARBA00022525"/>
    </source>
</evidence>
<evidence type="ECO:0000256" key="1">
    <source>
        <dbReference type="ARBA" id="ARBA00004123"/>
    </source>
</evidence>
<keyword evidence="6" id="KW-0507">mRNA processing</keyword>
<reference evidence="18 19" key="1">
    <citation type="journal article" date="2015" name="Nat. Commun.">
        <title>Outbred genome sequencing and CRISPR/Cas9 gene editing in butterflies.</title>
        <authorList>
            <person name="Li X."/>
            <person name="Fan D."/>
            <person name="Zhang W."/>
            <person name="Liu G."/>
            <person name="Zhang L."/>
            <person name="Zhao L."/>
            <person name="Fang X."/>
            <person name="Chen L."/>
            <person name="Dong Y."/>
            <person name="Chen Y."/>
            <person name="Ding Y."/>
            <person name="Zhao R."/>
            <person name="Feng M."/>
            <person name="Zhu Y."/>
            <person name="Feng Y."/>
            <person name="Jiang X."/>
            <person name="Zhu D."/>
            <person name="Xiang H."/>
            <person name="Feng X."/>
            <person name="Li S."/>
            <person name="Wang J."/>
            <person name="Zhang G."/>
            <person name="Kronforst M.R."/>
            <person name="Wang W."/>
        </authorList>
    </citation>
    <scope>NUCLEOTIDE SEQUENCE [LARGE SCALE GENOMIC DNA]</scope>
    <source>
        <strain evidence="18">Ya'a_city_454_Pm</strain>
        <tissue evidence="18">Whole body</tissue>
    </source>
</reference>
<keyword evidence="9" id="KW-1015">Disulfide bond</keyword>
<feature type="repeat" description="WD" evidence="16">
    <location>
        <begin position="239"/>
        <end position="280"/>
    </location>
</feature>
<evidence type="ECO:0000313" key="18">
    <source>
        <dbReference type="EMBL" id="KPJ11822.1"/>
    </source>
</evidence>
<dbReference type="STRING" id="76193.A0A0N1PHC2"/>
<comment type="function">
    <text evidence="14">Fibrinolytic activity; shows preferential cleavage of Arg-Gly bonds in all three fibrinogen chains. Contact with the caterpillars causes severe bleeding, due the anticoagulant effect of the protein.</text>
</comment>
<dbReference type="PANTHER" id="PTHR44133">
    <property type="entry name" value="CLEAVAGE STIMULATION FACTOR SUBUNIT 1"/>
    <property type="match status" value="1"/>
</dbReference>
<evidence type="ECO:0000256" key="8">
    <source>
        <dbReference type="ARBA" id="ARBA00022737"/>
    </source>
</evidence>
<evidence type="ECO:0000256" key="10">
    <source>
        <dbReference type="ARBA" id="ARBA00023180"/>
    </source>
</evidence>
<dbReference type="CDD" id="cd00200">
    <property type="entry name" value="WD40"/>
    <property type="match status" value="1"/>
</dbReference>
<dbReference type="SMART" id="SM00020">
    <property type="entry name" value="Tryp_SPc"/>
    <property type="match status" value="1"/>
</dbReference>
<dbReference type="InterPro" id="IPR044633">
    <property type="entry name" value="CstF1-like"/>
</dbReference>
<keyword evidence="19" id="KW-1185">Reference proteome</keyword>
<dbReference type="InterPro" id="IPR001680">
    <property type="entry name" value="WD40_rpt"/>
</dbReference>
<name>A0A0N1PHC2_PAPMA</name>
<keyword evidence="5" id="KW-0800">Toxin</keyword>
<keyword evidence="12" id="KW-0539">Nucleus</keyword>
<keyword evidence="3" id="KW-0964">Secreted</keyword>
<dbReference type="PRINTS" id="PR00722">
    <property type="entry name" value="CHYMOTRYPSIN"/>
</dbReference>
<evidence type="ECO:0000256" key="13">
    <source>
        <dbReference type="ARBA" id="ARBA00029851"/>
    </source>
</evidence>
<dbReference type="GO" id="GO:0090729">
    <property type="term" value="F:toxin activity"/>
    <property type="evidence" value="ECO:0007669"/>
    <property type="project" value="UniProtKB-KW"/>
</dbReference>
<keyword evidence="4 16" id="KW-0853">WD repeat</keyword>
<dbReference type="InterPro" id="IPR038184">
    <property type="entry name" value="CSTF1_dimer_sf"/>
</dbReference>
<dbReference type="Gene3D" id="2.40.10.10">
    <property type="entry name" value="Trypsin-like serine proteases"/>
    <property type="match status" value="1"/>
</dbReference>
<protein>
    <recommendedName>
        <fullName evidence="13">Cleavage stimulation factor 50 kDa subunit</fullName>
    </recommendedName>
</protein>
<dbReference type="InterPro" id="IPR015943">
    <property type="entry name" value="WD40/YVTN_repeat-like_dom_sf"/>
</dbReference>
<dbReference type="GO" id="GO:0006508">
    <property type="term" value="P:proteolysis"/>
    <property type="evidence" value="ECO:0007669"/>
    <property type="project" value="InterPro"/>
</dbReference>
<dbReference type="PANTHER" id="PTHR44133:SF2">
    <property type="entry name" value="CLEAVAGE STIMULATION FACTOR SUBUNIT 1"/>
    <property type="match status" value="1"/>
</dbReference>
<comment type="subcellular location">
    <subcellularLocation>
        <location evidence="1">Nucleus</location>
    </subcellularLocation>
    <subcellularLocation>
        <location evidence="2">Secreted</location>
        <location evidence="2">Extracellular space</location>
    </subcellularLocation>
</comment>
<dbReference type="GO" id="GO:0005848">
    <property type="term" value="C:mRNA cleavage stimulating factor complex"/>
    <property type="evidence" value="ECO:0007669"/>
    <property type="project" value="InterPro"/>
</dbReference>
<evidence type="ECO:0000259" key="17">
    <source>
        <dbReference type="PROSITE" id="PS50240"/>
    </source>
</evidence>
<dbReference type="EMBL" id="KQ460857">
    <property type="protein sequence ID" value="KPJ11822.1"/>
    <property type="molecule type" value="Genomic_DNA"/>
</dbReference>
<dbReference type="Pfam" id="PF00089">
    <property type="entry name" value="Trypsin"/>
    <property type="match status" value="1"/>
</dbReference>
<dbReference type="PROSITE" id="PS50082">
    <property type="entry name" value="WD_REPEATS_2"/>
    <property type="match status" value="3"/>
</dbReference>
<sequence length="797" mass="88816">MIISQLYYDGFQAIAASLSAAVHADPPCPPSDRLLNVMMVGLQHEPDRKDRLAASSGAEHLLGTTGFDLEYEMDASSLAPEPATYETAYVTSHKMACRAGAFSACGQLVATGSVDASIKILDVERMLAKSAPEEVDPGREQQGHPVIRTLYDHTDEITALDFHPREQILVSASRDCCIKLFDITKASAKKAYKSITDAEQVLCVSFHPLGDHIIASTTHPVIRLYDVTTSQCFVCPIPSHHHKKQVNSIKFSPNGKYFASGSADGTVKLWDTVSNRCFNTFLAAHDGAEVCSVEFTRNSKYLLTAGLDSSIKLWELASSRCLIQYTGAGTTGKQEHHAQAIMNHTEDYVMFPDEATTSLCTWHSRSANRCNLMSLGHNGAVSTNMASRGAIQLTSVLRMHNLECDEDYEERDGASCTTNTEEAGVCRYFYDCEYAKNRVKRREKIKDCFYKDNKRHVCCVETTKITSVTINPLEQKPPEPITERELVKFLKEGLLQSNDIVTCYAYSRLGSKCLVNEFNSDWYVRDDCQRFRSVIKISDGDPAKVMEFPHMAVLGGKKNQAKEIVWFAGGSLISEYFILTAAHAVGSRDVGSVKYALLGTIYKNDTRSGELYHIVKIIRHPEHNWQTKKNDIALLKVHTRVVFSDFIRPACLTFPGSKEHEYTACTVAGWGNMGESQNTSDVLLKATVYQEYNHSNCQNNLHKNFFVWDSTTMICAKSGEARPNQDTCQGDSGGPLMTLSKQYVPCSYFVAGIVSWGPKCGVQMYGSYTNASYDKYQEWIVENVWPLQLNARKINLS</sequence>
<dbReference type="SMART" id="SM00320">
    <property type="entry name" value="WD40"/>
    <property type="match status" value="5"/>
</dbReference>
<dbReference type="SUPFAM" id="SSF50978">
    <property type="entry name" value="WD40 repeat-like"/>
    <property type="match status" value="1"/>
</dbReference>
<dbReference type="PROSITE" id="PS00135">
    <property type="entry name" value="TRYPSIN_SER"/>
    <property type="match status" value="1"/>
</dbReference>
<evidence type="ECO:0000256" key="5">
    <source>
        <dbReference type="ARBA" id="ARBA00022656"/>
    </source>
</evidence>
<dbReference type="PROSITE" id="PS50240">
    <property type="entry name" value="TRYPSIN_DOM"/>
    <property type="match status" value="1"/>
</dbReference>
<dbReference type="SUPFAM" id="SSF50494">
    <property type="entry name" value="Trypsin-like serine proteases"/>
    <property type="match status" value="1"/>
</dbReference>
<evidence type="ECO:0000256" key="9">
    <source>
        <dbReference type="ARBA" id="ARBA00023157"/>
    </source>
</evidence>
<dbReference type="GO" id="GO:0003723">
    <property type="term" value="F:RNA binding"/>
    <property type="evidence" value="ECO:0007669"/>
    <property type="project" value="TreeGrafter"/>
</dbReference>
<dbReference type="CDD" id="cd00190">
    <property type="entry name" value="Tryp_SPc"/>
    <property type="match status" value="1"/>
</dbReference>
<dbReference type="InterPro" id="IPR032028">
    <property type="entry name" value="CSTF1_dimer"/>
</dbReference>
<dbReference type="PROSITE" id="PS50294">
    <property type="entry name" value="WD_REPEATS_REGION"/>
    <property type="match status" value="3"/>
</dbReference>
<evidence type="ECO:0000256" key="12">
    <source>
        <dbReference type="ARBA" id="ARBA00023242"/>
    </source>
</evidence>
<dbReference type="InterPro" id="IPR001254">
    <property type="entry name" value="Trypsin_dom"/>
</dbReference>
<dbReference type="Proteomes" id="UP000053240">
    <property type="component" value="Unassembled WGS sequence"/>
</dbReference>
<feature type="repeat" description="WD" evidence="16">
    <location>
        <begin position="150"/>
        <end position="191"/>
    </location>
</feature>
<dbReference type="InterPro" id="IPR009003">
    <property type="entry name" value="Peptidase_S1_PA"/>
</dbReference>
<evidence type="ECO:0000256" key="7">
    <source>
        <dbReference type="ARBA" id="ARBA00022729"/>
    </source>
</evidence>